<sequence>IQCSVCGDIHDGNVPSYFPGGQHIVKRDNDHGYICEWCLRRTCSSCGGVFSSLQNDATPRQWLMNNFYCKGCGKPGNITDKSAFIEKFKRRCLDGLIPRCENCYVKIKNDELFLPPRTQKQLATSMTNKAAVAPDNKINNSNNTVAIPSNIGLGGFGDVINIAQMAFNLVQASKFQPSQEPSQASQCKMM</sequence>
<keyword evidence="2" id="KW-1185">Reference proteome</keyword>
<proteinExistence type="predicted"/>
<dbReference type="EMBL" id="JAHRHJ020000002">
    <property type="protein sequence ID" value="KAH9324398.1"/>
    <property type="molecule type" value="Genomic_DNA"/>
</dbReference>
<dbReference type="Proteomes" id="UP000824469">
    <property type="component" value="Unassembled WGS sequence"/>
</dbReference>
<comment type="caution">
    <text evidence="1">The sequence shown here is derived from an EMBL/GenBank/DDBJ whole genome shotgun (WGS) entry which is preliminary data.</text>
</comment>
<name>A0AA38GLP3_TAXCH</name>
<feature type="non-terminal residue" evidence="1">
    <location>
        <position position="1"/>
    </location>
</feature>
<dbReference type="AlphaFoldDB" id="A0AA38GLP3"/>
<reference evidence="1 2" key="1">
    <citation type="journal article" date="2021" name="Nat. Plants">
        <title>The Taxus genome provides insights into paclitaxel biosynthesis.</title>
        <authorList>
            <person name="Xiong X."/>
            <person name="Gou J."/>
            <person name="Liao Q."/>
            <person name="Li Y."/>
            <person name="Zhou Q."/>
            <person name="Bi G."/>
            <person name="Li C."/>
            <person name="Du R."/>
            <person name="Wang X."/>
            <person name="Sun T."/>
            <person name="Guo L."/>
            <person name="Liang H."/>
            <person name="Lu P."/>
            <person name="Wu Y."/>
            <person name="Zhang Z."/>
            <person name="Ro D.K."/>
            <person name="Shang Y."/>
            <person name="Huang S."/>
            <person name="Yan J."/>
        </authorList>
    </citation>
    <scope>NUCLEOTIDE SEQUENCE [LARGE SCALE GENOMIC DNA]</scope>
    <source>
        <strain evidence="1">Ta-2019</strain>
    </source>
</reference>
<organism evidence="1 2">
    <name type="scientific">Taxus chinensis</name>
    <name type="common">Chinese yew</name>
    <name type="synonym">Taxus wallichiana var. chinensis</name>
    <dbReference type="NCBI Taxonomy" id="29808"/>
    <lineage>
        <taxon>Eukaryota</taxon>
        <taxon>Viridiplantae</taxon>
        <taxon>Streptophyta</taxon>
        <taxon>Embryophyta</taxon>
        <taxon>Tracheophyta</taxon>
        <taxon>Spermatophyta</taxon>
        <taxon>Pinopsida</taxon>
        <taxon>Pinidae</taxon>
        <taxon>Conifers II</taxon>
        <taxon>Cupressales</taxon>
        <taxon>Taxaceae</taxon>
        <taxon>Taxus</taxon>
    </lineage>
</organism>
<evidence type="ECO:0000313" key="2">
    <source>
        <dbReference type="Proteomes" id="UP000824469"/>
    </source>
</evidence>
<evidence type="ECO:0000313" key="1">
    <source>
        <dbReference type="EMBL" id="KAH9324398.1"/>
    </source>
</evidence>
<protein>
    <submittedName>
        <fullName evidence="1">Uncharacterized protein</fullName>
    </submittedName>
</protein>
<gene>
    <name evidence="1" type="ORF">KI387_004576</name>
</gene>
<accession>A0AA38GLP3</accession>